<dbReference type="GO" id="GO:0006465">
    <property type="term" value="P:signal peptide processing"/>
    <property type="evidence" value="ECO:0007669"/>
    <property type="project" value="UniProtKB-UniRule"/>
</dbReference>
<name>A0A9D1J918_9FIRM</name>
<evidence type="ECO:0000256" key="6">
    <source>
        <dbReference type="SAM" id="Phobius"/>
    </source>
</evidence>
<protein>
    <recommendedName>
        <fullName evidence="5">Signal peptidase I</fullName>
        <ecNumber evidence="5">3.4.21.89</ecNumber>
    </recommendedName>
</protein>
<evidence type="ECO:0000256" key="5">
    <source>
        <dbReference type="NCBIfam" id="TIGR02228"/>
    </source>
</evidence>
<dbReference type="Proteomes" id="UP000823913">
    <property type="component" value="Unassembled WGS sequence"/>
</dbReference>
<evidence type="ECO:0000256" key="4">
    <source>
        <dbReference type="ARBA" id="ARBA00023136"/>
    </source>
</evidence>
<reference evidence="7" key="2">
    <citation type="journal article" date="2021" name="PeerJ">
        <title>Extensive microbial diversity within the chicken gut microbiome revealed by metagenomics and culture.</title>
        <authorList>
            <person name="Gilroy R."/>
            <person name="Ravi A."/>
            <person name="Getino M."/>
            <person name="Pursley I."/>
            <person name="Horton D.L."/>
            <person name="Alikhan N.F."/>
            <person name="Baker D."/>
            <person name="Gharbi K."/>
            <person name="Hall N."/>
            <person name="Watson M."/>
            <person name="Adriaenssens E.M."/>
            <person name="Foster-Nyarko E."/>
            <person name="Jarju S."/>
            <person name="Secka A."/>
            <person name="Antonio M."/>
            <person name="Oren A."/>
            <person name="Chaudhuri R.R."/>
            <person name="La Ragione R."/>
            <person name="Hildebrand F."/>
            <person name="Pallen M.J."/>
        </authorList>
    </citation>
    <scope>NUCLEOTIDE SEQUENCE</scope>
    <source>
        <strain evidence="7">ChiW16-3235</strain>
    </source>
</reference>
<evidence type="ECO:0000256" key="2">
    <source>
        <dbReference type="ARBA" id="ARBA00022692"/>
    </source>
</evidence>
<dbReference type="CDD" id="cd06530">
    <property type="entry name" value="S26_SPase_I"/>
    <property type="match status" value="1"/>
</dbReference>
<proteinExistence type="predicted"/>
<accession>A0A9D1J918</accession>
<dbReference type="EC" id="3.4.21.89" evidence="5"/>
<comment type="subcellular location">
    <subcellularLocation>
        <location evidence="1">Membrane</location>
    </subcellularLocation>
</comment>
<evidence type="ECO:0000256" key="3">
    <source>
        <dbReference type="ARBA" id="ARBA00022989"/>
    </source>
</evidence>
<dbReference type="Gene3D" id="2.10.109.10">
    <property type="entry name" value="Umud Fragment, subunit A"/>
    <property type="match status" value="1"/>
</dbReference>
<feature type="transmembrane region" description="Helical" evidence="6">
    <location>
        <begin position="12"/>
        <end position="37"/>
    </location>
</feature>
<feature type="transmembrane region" description="Helical" evidence="6">
    <location>
        <begin position="150"/>
        <end position="169"/>
    </location>
</feature>
<comment type="caution">
    <text evidence="7">The sequence shown here is derived from an EMBL/GenBank/DDBJ whole genome shotgun (WGS) entry which is preliminary data.</text>
</comment>
<sequence>MKKVLKVINAVIRGILVAVCLALCAYNIYMLIARYAWGNQMPTVFGFAGAEVVSPSMDDGNGDDIEVGDFIVVQAQDDYVMGDVITFYDAQRGMYVTHRIIFADENGYTTKGDANPSPDPEIVQRAQVVGKVVWVIKGAGTALDFLRSPTGLLVVILAGAAVWVGADVISRIADRQKNGTQSED</sequence>
<evidence type="ECO:0000313" key="7">
    <source>
        <dbReference type="EMBL" id="HIR67028.1"/>
    </source>
</evidence>
<evidence type="ECO:0000313" key="8">
    <source>
        <dbReference type="Proteomes" id="UP000823913"/>
    </source>
</evidence>
<keyword evidence="2 6" id="KW-0812">Transmembrane</keyword>
<dbReference type="GO" id="GO:0009003">
    <property type="term" value="F:signal peptidase activity"/>
    <property type="evidence" value="ECO:0007669"/>
    <property type="project" value="UniProtKB-EC"/>
</dbReference>
<keyword evidence="7" id="KW-0378">Hydrolase</keyword>
<dbReference type="EMBL" id="DVHK01000075">
    <property type="protein sequence ID" value="HIR67028.1"/>
    <property type="molecule type" value="Genomic_DNA"/>
</dbReference>
<reference evidence="7" key="1">
    <citation type="submission" date="2020-10" db="EMBL/GenBank/DDBJ databases">
        <authorList>
            <person name="Gilroy R."/>
        </authorList>
    </citation>
    <scope>NUCLEOTIDE SEQUENCE</scope>
    <source>
        <strain evidence="7">ChiW16-3235</strain>
    </source>
</reference>
<dbReference type="GO" id="GO:0016020">
    <property type="term" value="C:membrane"/>
    <property type="evidence" value="ECO:0007669"/>
    <property type="project" value="UniProtKB-SubCell"/>
</dbReference>
<keyword evidence="4 6" id="KW-0472">Membrane</keyword>
<evidence type="ECO:0000256" key="1">
    <source>
        <dbReference type="ARBA" id="ARBA00004370"/>
    </source>
</evidence>
<dbReference type="NCBIfam" id="TIGR02228">
    <property type="entry name" value="sigpep_I_arch"/>
    <property type="match status" value="1"/>
</dbReference>
<dbReference type="SUPFAM" id="SSF51306">
    <property type="entry name" value="LexA/Signal peptidase"/>
    <property type="match status" value="1"/>
</dbReference>
<dbReference type="AlphaFoldDB" id="A0A9D1J918"/>
<organism evidence="7 8">
    <name type="scientific">Candidatus Coproplasma avicola</name>
    <dbReference type="NCBI Taxonomy" id="2840744"/>
    <lineage>
        <taxon>Bacteria</taxon>
        <taxon>Bacillati</taxon>
        <taxon>Bacillota</taxon>
        <taxon>Clostridia</taxon>
        <taxon>Eubacteriales</taxon>
        <taxon>Candidatus Coproplasma</taxon>
    </lineage>
</organism>
<dbReference type="GO" id="GO:0004252">
    <property type="term" value="F:serine-type endopeptidase activity"/>
    <property type="evidence" value="ECO:0007669"/>
    <property type="project" value="UniProtKB-UniRule"/>
</dbReference>
<dbReference type="InterPro" id="IPR001733">
    <property type="entry name" value="Peptidase_S26B"/>
</dbReference>
<keyword evidence="3 6" id="KW-1133">Transmembrane helix</keyword>
<dbReference type="InterPro" id="IPR036286">
    <property type="entry name" value="LexA/Signal_pep-like_sf"/>
</dbReference>
<dbReference type="InterPro" id="IPR019533">
    <property type="entry name" value="Peptidase_S26"/>
</dbReference>
<gene>
    <name evidence="7" type="ORF">IAB94_03140</name>
</gene>